<dbReference type="EMBL" id="JAQIZT010000010">
    <property type="protein sequence ID" value="KAJ6981013.1"/>
    <property type="molecule type" value="Genomic_DNA"/>
</dbReference>
<dbReference type="AlphaFoldDB" id="A0AAD6M8Q7"/>
<gene>
    <name evidence="1" type="ORF">NC653_024412</name>
</gene>
<sequence>MDGHDADDAKKSTADMTAFVQNLLQQMNFQGCFTVLNYKRTFSQIPWKTKWNNFTLMEFNW</sequence>
<comment type="caution">
    <text evidence="1">The sequence shown here is derived from an EMBL/GenBank/DDBJ whole genome shotgun (WGS) entry which is preliminary data.</text>
</comment>
<proteinExistence type="predicted"/>
<evidence type="ECO:0000313" key="1">
    <source>
        <dbReference type="EMBL" id="KAJ6981013.1"/>
    </source>
</evidence>
<keyword evidence="2" id="KW-1185">Reference proteome</keyword>
<reference evidence="1" key="1">
    <citation type="journal article" date="2023" name="Mol. Ecol. Resour.">
        <title>Chromosome-level genome assembly of a triploid poplar Populus alba 'Berolinensis'.</title>
        <authorList>
            <person name="Chen S."/>
            <person name="Yu Y."/>
            <person name="Wang X."/>
            <person name="Wang S."/>
            <person name="Zhang T."/>
            <person name="Zhou Y."/>
            <person name="He R."/>
            <person name="Meng N."/>
            <person name="Wang Y."/>
            <person name="Liu W."/>
            <person name="Liu Z."/>
            <person name="Liu J."/>
            <person name="Guo Q."/>
            <person name="Huang H."/>
            <person name="Sederoff R.R."/>
            <person name="Wang G."/>
            <person name="Qu G."/>
            <person name="Chen S."/>
        </authorList>
    </citation>
    <scope>NUCLEOTIDE SEQUENCE</scope>
    <source>
        <strain evidence="1">SC-2020</strain>
    </source>
</reference>
<accession>A0AAD6M8Q7</accession>
<dbReference type="Gene3D" id="1.20.5.430">
    <property type="match status" value="1"/>
</dbReference>
<organism evidence="1 2">
    <name type="scientific">Populus alba x Populus x berolinensis</name>
    <dbReference type="NCBI Taxonomy" id="444605"/>
    <lineage>
        <taxon>Eukaryota</taxon>
        <taxon>Viridiplantae</taxon>
        <taxon>Streptophyta</taxon>
        <taxon>Embryophyta</taxon>
        <taxon>Tracheophyta</taxon>
        <taxon>Spermatophyta</taxon>
        <taxon>Magnoliopsida</taxon>
        <taxon>eudicotyledons</taxon>
        <taxon>Gunneridae</taxon>
        <taxon>Pentapetalae</taxon>
        <taxon>rosids</taxon>
        <taxon>fabids</taxon>
        <taxon>Malpighiales</taxon>
        <taxon>Salicaceae</taxon>
        <taxon>Saliceae</taxon>
        <taxon>Populus</taxon>
    </lineage>
</organism>
<evidence type="ECO:0000313" key="2">
    <source>
        <dbReference type="Proteomes" id="UP001164929"/>
    </source>
</evidence>
<name>A0AAD6M8Q7_9ROSI</name>
<protein>
    <submittedName>
        <fullName evidence="1">Uncharacterized protein</fullName>
    </submittedName>
</protein>
<dbReference type="Proteomes" id="UP001164929">
    <property type="component" value="Chromosome 10"/>
</dbReference>